<proteinExistence type="predicted"/>
<reference evidence="6 7" key="1">
    <citation type="submission" date="2017-09" db="EMBL/GenBank/DDBJ databases">
        <authorList>
            <person name="Lee N."/>
            <person name="Cho B.-K."/>
        </authorList>
    </citation>
    <scope>NUCLEOTIDE SEQUENCE [LARGE SCALE GENOMIC DNA]</scope>
    <source>
        <strain evidence="6 7">ATCC 12461</strain>
    </source>
</reference>
<organism evidence="6 7">
    <name type="scientific">Streptomyces alboniger</name>
    <dbReference type="NCBI Taxonomy" id="132473"/>
    <lineage>
        <taxon>Bacteria</taxon>
        <taxon>Bacillati</taxon>
        <taxon>Actinomycetota</taxon>
        <taxon>Actinomycetes</taxon>
        <taxon>Kitasatosporales</taxon>
        <taxon>Streptomycetaceae</taxon>
        <taxon>Streptomyces</taxon>
        <taxon>Streptomyces aurantiacus group</taxon>
    </lineage>
</organism>
<gene>
    <name evidence="6" type="ORF">CP975_34005</name>
</gene>
<evidence type="ECO:0000313" key="6">
    <source>
        <dbReference type="EMBL" id="QEV21870.1"/>
    </source>
</evidence>
<feature type="region of interest" description="Disordered" evidence="4">
    <location>
        <begin position="1"/>
        <end position="20"/>
    </location>
</feature>
<feature type="domain" description="Amine oxidase" evidence="5">
    <location>
        <begin position="168"/>
        <end position="343"/>
    </location>
</feature>
<dbReference type="GO" id="GO:0016491">
    <property type="term" value="F:oxidoreductase activity"/>
    <property type="evidence" value="ECO:0007669"/>
    <property type="project" value="InterPro"/>
</dbReference>
<dbReference type="RefSeq" id="WP_150477707.1">
    <property type="nucleotide sequence ID" value="NZ_CP023695.1"/>
</dbReference>
<dbReference type="Pfam" id="PF13450">
    <property type="entry name" value="NAD_binding_8"/>
    <property type="match status" value="1"/>
</dbReference>
<dbReference type="EMBL" id="CP023695">
    <property type="protein sequence ID" value="QEV21870.1"/>
    <property type="molecule type" value="Genomic_DNA"/>
</dbReference>
<dbReference type="SUPFAM" id="SSF51905">
    <property type="entry name" value="FAD/NAD(P)-binding domain"/>
    <property type="match status" value="1"/>
</dbReference>
<evidence type="ECO:0000256" key="2">
    <source>
        <dbReference type="ARBA" id="ARBA00038825"/>
    </source>
</evidence>
<dbReference type="Proteomes" id="UP000326553">
    <property type="component" value="Chromosome"/>
</dbReference>
<dbReference type="GO" id="GO:0005829">
    <property type="term" value="C:cytosol"/>
    <property type="evidence" value="ECO:0007669"/>
    <property type="project" value="TreeGrafter"/>
</dbReference>
<dbReference type="PANTHER" id="PTHR10668:SF103">
    <property type="entry name" value="PYRIDINE NUCLEOTIDE-DISULFIDE OXIDOREDUCTASE DOMAIN-CONTAINING PROTEIN 2"/>
    <property type="match status" value="1"/>
</dbReference>
<evidence type="ECO:0000256" key="3">
    <source>
        <dbReference type="ARBA" id="ARBA00040298"/>
    </source>
</evidence>
<dbReference type="InterPro" id="IPR036188">
    <property type="entry name" value="FAD/NAD-bd_sf"/>
</dbReference>
<name>A0A5J6HU76_STRAD</name>
<protein>
    <recommendedName>
        <fullName evidence="3">Pyridine nucleotide-disulfide oxidoreductase domain-containing protein 2</fullName>
    </recommendedName>
</protein>
<evidence type="ECO:0000256" key="4">
    <source>
        <dbReference type="SAM" id="MobiDB-lite"/>
    </source>
</evidence>
<evidence type="ECO:0000259" key="5">
    <source>
        <dbReference type="Pfam" id="PF01593"/>
    </source>
</evidence>
<dbReference type="OrthoDB" id="9774675at2"/>
<dbReference type="KEGG" id="salw:CP975_34005"/>
<evidence type="ECO:0000313" key="7">
    <source>
        <dbReference type="Proteomes" id="UP000326553"/>
    </source>
</evidence>
<evidence type="ECO:0000256" key="1">
    <source>
        <dbReference type="ARBA" id="ARBA00037217"/>
    </source>
</evidence>
<dbReference type="Pfam" id="PF01593">
    <property type="entry name" value="Amino_oxidase"/>
    <property type="match status" value="1"/>
</dbReference>
<dbReference type="Gene3D" id="3.50.50.60">
    <property type="entry name" value="FAD/NAD(P)-binding domain"/>
    <property type="match status" value="2"/>
</dbReference>
<keyword evidence="7" id="KW-1185">Reference proteome</keyword>
<dbReference type="PANTHER" id="PTHR10668">
    <property type="entry name" value="PHYTOENE DEHYDROGENASE"/>
    <property type="match status" value="1"/>
</dbReference>
<comment type="function">
    <text evidence="1">Probable oxidoreductase that may play a role as regulator of mitochondrial function.</text>
</comment>
<sequence>MHSPSSSARAVDTPLAGKPAPTRSSFDVVIVGGGHNGLVAAAYLARAGRSVLVLERLDHTGGAAVSAQPFSGLNARLSSYAYLIGLLPKKIIDDLGLTFRDRRRRIGSYTPTTVDGRATGLLIGDDQARTRESFRAITGSDGEFAAWQRFYRMTRHVAERVFPTLTAPLPRRAELERIVDSRTAWEALFERPLGETIEETFTHDLVRGIVLTDALMGAFTHAHDETLLQNRTYLHHVIGNCTGDWNVPVGGMGALTDELRNVALAAGAEILVGHEVVAIHTDGTHAEVEYQSHETEGTVAAGSVLANVAPTTLTRLLGRKPDPSHPAPEGSQVKVNMLLRRLPRLRDDKVDPEDAFVGTLHIAESYSQLEDAHREAAAGRLPSTPPSELYCHSLTDPSVLGPDLRERGYHTLTLFALQMPARLFPIPGDTVSDKTLRAVLAPLDACLAEPIADCLATDAEGRPCIEAMTPPDLETELGLPGGHIYHRDLTFPYCDAETGRWGVETFDPNVLLCGSGAERGGGVSGIPGHNAAMALLSGARKRSTPGR</sequence>
<dbReference type="InterPro" id="IPR002937">
    <property type="entry name" value="Amino_oxidase"/>
</dbReference>
<comment type="subunit">
    <text evidence="2">Interacts with COX5B; this interaction may contribute to localize PYROXD2 to the inner face of the inner mitochondrial membrane.</text>
</comment>
<accession>A0A5J6HU76</accession>
<dbReference type="AlphaFoldDB" id="A0A5J6HU76"/>